<dbReference type="Pfam" id="PF00379">
    <property type="entry name" value="Chitin_bind_4"/>
    <property type="match status" value="1"/>
</dbReference>
<dbReference type="InterPro" id="IPR051217">
    <property type="entry name" value="Insect_Cuticle_Struc_Prot"/>
</dbReference>
<organism evidence="1">
    <name type="scientific">Daphnia magna</name>
    <dbReference type="NCBI Taxonomy" id="35525"/>
    <lineage>
        <taxon>Eukaryota</taxon>
        <taxon>Metazoa</taxon>
        <taxon>Ecdysozoa</taxon>
        <taxon>Arthropoda</taxon>
        <taxon>Crustacea</taxon>
        <taxon>Branchiopoda</taxon>
        <taxon>Diplostraca</taxon>
        <taxon>Cladocera</taxon>
        <taxon>Anomopoda</taxon>
        <taxon>Daphniidae</taxon>
        <taxon>Daphnia</taxon>
    </lineage>
</organism>
<protein>
    <submittedName>
        <fullName evidence="1">Cuticle protein</fullName>
    </submittedName>
</protein>
<dbReference type="AlphaFoldDB" id="A0A0P5GA20"/>
<dbReference type="OrthoDB" id="6365837at2759"/>
<dbReference type="PROSITE" id="PS00233">
    <property type="entry name" value="CHIT_BIND_RR_1"/>
    <property type="match status" value="1"/>
</dbReference>
<name>A0A0P5GA20_9CRUS</name>
<dbReference type="PANTHER" id="PTHR12236">
    <property type="entry name" value="STRUCTURAL CONTITUENT OF CUTICLE"/>
    <property type="match status" value="1"/>
</dbReference>
<dbReference type="InterPro" id="IPR031311">
    <property type="entry name" value="CHIT_BIND_RR_consensus"/>
</dbReference>
<dbReference type="GO" id="GO:0042302">
    <property type="term" value="F:structural constituent of cuticle"/>
    <property type="evidence" value="ECO:0007669"/>
    <property type="project" value="UniProtKB-UniRule"/>
</dbReference>
<sequence length="147" mass="16335">MKLIVLAVLVAVATANSYKPADYAPKYEESTYPAQPYSFGYDVKDKETYTDFEHAEKADGKVTSGSYRVDLPDGRKQTVTYKADDKGYNADVQFEGEAQYPEYTPPKYAKASPYTPVYSSPVYNAPAYAGLSFPAYKTPTYPAFPLI</sequence>
<dbReference type="GO" id="GO:0005615">
    <property type="term" value="C:extracellular space"/>
    <property type="evidence" value="ECO:0007669"/>
    <property type="project" value="TreeGrafter"/>
</dbReference>
<dbReference type="GO" id="GO:0031012">
    <property type="term" value="C:extracellular matrix"/>
    <property type="evidence" value="ECO:0007669"/>
    <property type="project" value="TreeGrafter"/>
</dbReference>
<reference evidence="1" key="1">
    <citation type="submission" date="2015-10" db="EMBL/GenBank/DDBJ databases">
        <title>EvidentialGene: Evidence-directed Construction of Complete mRNA Transcriptomes without Genomes.</title>
        <authorList>
            <person name="Gilbert D.G."/>
        </authorList>
    </citation>
    <scope>NUCLEOTIDE SEQUENCE</scope>
</reference>
<dbReference type="PROSITE" id="PS51155">
    <property type="entry name" value="CHIT_BIND_RR_2"/>
    <property type="match status" value="1"/>
</dbReference>
<accession>A0A0P5GA20</accession>
<dbReference type="PANTHER" id="PTHR12236:SF79">
    <property type="entry name" value="CUTICULAR PROTEIN 50CB-RELATED"/>
    <property type="match status" value="1"/>
</dbReference>
<proteinExistence type="predicted"/>
<dbReference type="EMBL" id="GDIQ01031140">
    <property type="protein sequence ID" value="JAN63597.1"/>
    <property type="molecule type" value="Transcribed_RNA"/>
</dbReference>
<dbReference type="InterPro" id="IPR000618">
    <property type="entry name" value="Insect_cuticle"/>
</dbReference>
<evidence type="ECO:0000313" key="1">
    <source>
        <dbReference type="EMBL" id="JAN63597.1"/>
    </source>
</evidence>